<accession>A0A0A1UEW9</accession>
<dbReference type="Proteomes" id="UP000014680">
    <property type="component" value="Unassembled WGS sequence"/>
</dbReference>
<reference evidence="1 2" key="1">
    <citation type="submission" date="2012-10" db="EMBL/GenBank/DDBJ databases">
        <authorList>
            <person name="Zafar N."/>
            <person name="Inman J."/>
            <person name="Hall N."/>
            <person name="Lorenzi H."/>
            <person name="Caler E."/>
        </authorList>
    </citation>
    <scope>NUCLEOTIDE SEQUENCE [LARGE SCALE GENOMIC DNA]</scope>
    <source>
        <strain evidence="1 2">IP1</strain>
    </source>
</reference>
<dbReference type="KEGG" id="eiv:EIN_428010"/>
<protein>
    <submittedName>
        <fullName evidence="1">Uncharacterized protein</fullName>
    </submittedName>
</protein>
<proteinExistence type="predicted"/>
<keyword evidence="2" id="KW-1185">Reference proteome</keyword>
<evidence type="ECO:0000313" key="1">
    <source>
        <dbReference type="EMBL" id="ELP95125.1"/>
    </source>
</evidence>
<dbReference type="GeneID" id="14894202"/>
<dbReference type="EMBL" id="KB206168">
    <property type="protein sequence ID" value="ELP95125.1"/>
    <property type="molecule type" value="Genomic_DNA"/>
</dbReference>
<dbReference type="AlphaFoldDB" id="A0A0A1UEW9"/>
<gene>
    <name evidence="1" type="ORF">EIN_428010</name>
</gene>
<evidence type="ECO:0000313" key="2">
    <source>
        <dbReference type="Proteomes" id="UP000014680"/>
    </source>
</evidence>
<dbReference type="VEuPathDB" id="AmoebaDB:EIN_428010"/>
<dbReference type="RefSeq" id="XP_004261896.1">
    <property type="nucleotide sequence ID" value="XM_004261848.1"/>
</dbReference>
<sequence>MIFFVYIFVCISYSKPSLKSRYFNYDRYADEFRLDDDVNSLFSYKTEVNDNLEIDRELTDEFIDEEMNEEHNEEYDLQFFFRLLYQIVADKDSDIDQVGVKRVESGVLKLEKAILTMEHLDRTHLIKCDEFIPKSVGATGNGEEADLNLQKANESKKVLKLVNDLLPQLKAKQKEILMVLPMRERVRLARRFDFRHRYDLMFQYELFL</sequence>
<name>A0A0A1UEW9_ENTIV</name>
<organism evidence="1 2">
    <name type="scientific">Entamoeba invadens IP1</name>
    <dbReference type="NCBI Taxonomy" id="370355"/>
    <lineage>
        <taxon>Eukaryota</taxon>
        <taxon>Amoebozoa</taxon>
        <taxon>Evosea</taxon>
        <taxon>Archamoebae</taxon>
        <taxon>Mastigamoebida</taxon>
        <taxon>Entamoebidae</taxon>
        <taxon>Entamoeba</taxon>
    </lineage>
</organism>
<dbReference type="OMA" id="YIFVCIS"/>